<dbReference type="Proteomes" id="UP000238634">
    <property type="component" value="Unassembled WGS sequence"/>
</dbReference>
<reference evidence="2 3" key="2">
    <citation type="submission" date="2018-03" db="EMBL/GenBank/DDBJ databases">
        <title>The ancient ancestry and fast evolution of plastids.</title>
        <authorList>
            <person name="Moore K.R."/>
            <person name="Magnabosco C."/>
            <person name="Momper L."/>
            <person name="Gold D.A."/>
            <person name="Bosak T."/>
            <person name="Fournier G.P."/>
        </authorList>
    </citation>
    <scope>NUCLEOTIDE SEQUENCE [LARGE SCALE GENOMIC DNA]</scope>
    <source>
        <strain evidence="2 3">ULC007</strain>
    </source>
</reference>
<sequence length="222" mass="23078">MKIQNLVSLKGLRLPVAQIVTASLIAIALPMAPAQALFGGSRNPYESCAADLTRAQVSAADAASACGQALRPDDLGTCVNRIADQKVSGADALSVCRQVRRPVEAASCVVSIRRGVSDTAIVDVLDSCRRSLLPRTFSDCVVGLNSQTKVGGKQAIASCLDTNDRPRDLLPTFIPLGNEIPIPTAPSGIPTPVVPSTTQPPTQPSTPNTTQPSGSQPVPALY</sequence>
<dbReference type="EMBL" id="PVWG01000004">
    <property type="protein sequence ID" value="PSB20997.1"/>
    <property type="molecule type" value="Genomic_DNA"/>
</dbReference>
<keyword evidence="3" id="KW-1185">Reference proteome</keyword>
<protein>
    <submittedName>
        <fullName evidence="2">Uncharacterized protein</fullName>
    </submittedName>
</protein>
<gene>
    <name evidence="2" type="ORF">C7B65_06250</name>
</gene>
<name>A0A2T1DKH5_9CYAN</name>
<evidence type="ECO:0000313" key="2">
    <source>
        <dbReference type="EMBL" id="PSB20997.1"/>
    </source>
</evidence>
<feature type="region of interest" description="Disordered" evidence="1">
    <location>
        <begin position="184"/>
        <end position="222"/>
    </location>
</feature>
<dbReference type="AlphaFoldDB" id="A0A2T1DKH5"/>
<proteinExistence type="predicted"/>
<feature type="compositionally biased region" description="Low complexity" evidence="1">
    <location>
        <begin position="190"/>
        <end position="222"/>
    </location>
</feature>
<evidence type="ECO:0000313" key="3">
    <source>
        <dbReference type="Proteomes" id="UP000238634"/>
    </source>
</evidence>
<reference evidence="2 3" key="1">
    <citation type="submission" date="2018-02" db="EMBL/GenBank/DDBJ databases">
        <authorList>
            <person name="Cohen D.B."/>
            <person name="Kent A.D."/>
        </authorList>
    </citation>
    <scope>NUCLEOTIDE SEQUENCE [LARGE SCALE GENOMIC DNA]</scope>
    <source>
        <strain evidence="2 3">ULC007</strain>
    </source>
</reference>
<evidence type="ECO:0000256" key="1">
    <source>
        <dbReference type="SAM" id="MobiDB-lite"/>
    </source>
</evidence>
<accession>A0A2T1DKH5</accession>
<dbReference type="STRING" id="1920490.GCA_001895925_05244"/>
<comment type="caution">
    <text evidence="2">The sequence shown here is derived from an EMBL/GenBank/DDBJ whole genome shotgun (WGS) entry which is preliminary data.</text>
</comment>
<organism evidence="2 3">
    <name type="scientific">Phormidesmis priestleyi ULC007</name>
    <dbReference type="NCBI Taxonomy" id="1920490"/>
    <lineage>
        <taxon>Bacteria</taxon>
        <taxon>Bacillati</taxon>
        <taxon>Cyanobacteriota</taxon>
        <taxon>Cyanophyceae</taxon>
        <taxon>Leptolyngbyales</taxon>
        <taxon>Leptolyngbyaceae</taxon>
        <taxon>Phormidesmis</taxon>
    </lineage>
</organism>